<keyword evidence="1" id="KW-1133">Transmembrane helix</keyword>
<organism evidence="2 3">
    <name type="scientific">Sphingomonas aerophila</name>
    <dbReference type="NCBI Taxonomy" id="1344948"/>
    <lineage>
        <taxon>Bacteria</taxon>
        <taxon>Pseudomonadati</taxon>
        <taxon>Pseudomonadota</taxon>
        <taxon>Alphaproteobacteria</taxon>
        <taxon>Sphingomonadales</taxon>
        <taxon>Sphingomonadaceae</taxon>
        <taxon>Sphingomonas</taxon>
    </lineage>
</organism>
<keyword evidence="1" id="KW-0472">Membrane</keyword>
<dbReference type="RefSeq" id="WP_184056057.1">
    <property type="nucleotide sequence ID" value="NZ_JACIJK010000004.1"/>
</dbReference>
<dbReference type="Proteomes" id="UP000546200">
    <property type="component" value="Unassembled WGS sequence"/>
</dbReference>
<reference evidence="2 3" key="1">
    <citation type="submission" date="2020-08" db="EMBL/GenBank/DDBJ databases">
        <title>Genomic Encyclopedia of Type Strains, Phase IV (KMG-IV): sequencing the most valuable type-strain genomes for metagenomic binning, comparative biology and taxonomic classification.</title>
        <authorList>
            <person name="Goeker M."/>
        </authorList>
    </citation>
    <scope>NUCLEOTIDE SEQUENCE [LARGE SCALE GENOMIC DNA]</scope>
    <source>
        <strain evidence="2 3">DSM 100044</strain>
    </source>
</reference>
<name>A0A7W9BCA1_9SPHN</name>
<proteinExistence type="predicted"/>
<keyword evidence="3" id="KW-1185">Reference proteome</keyword>
<feature type="transmembrane region" description="Helical" evidence="1">
    <location>
        <begin position="158"/>
        <end position="182"/>
    </location>
</feature>
<evidence type="ECO:0000256" key="1">
    <source>
        <dbReference type="SAM" id="Phobius"/>
    </source>
</evidence>
<dbReference type="EMBL" id="JACIJK010000004">
    <property type="protein sequence ID" value="MBB5714580.1"/>
    <property type="molecule type" value="Genomic_DNA"/>
</dbReference>
<protein>
    <submittedName>
        <fullName evidence="2">Uncharacterized protein</fullName>
    </submittedName>
</protein>
<gene>
    <name evidence="2" type="ORF">FHS94_001416</name>
</gene>
<dbReference type="AlphaFoldDB" id="A0A7W9BCA1"/>
<comment type="caution">
    <text evidence="2">The sequence shown here is derived from an EMBL/GenBank/DDBJ whole genome shotgun (WGS) entry which is preliminary data.</text>
</comment>
<evidence type="ECO:0000313" key="2">
    <source>
        <dbReference type="EMBL" id="MBB5714580.1"/>
    </source>
</evidence>
<evidence type="ECO:0000313" key="3">
    <source>
        <dbReference type="Proteomes" id="UP000546200"/>
    </source>
</evidence>
<sequence>MSISVFPAHDYDPVFILEANFDGPEGAFWNDLTAVVGEELRVMIRCCKRPSDGTGALYDAVTALASKRSVAPYFEARTQRPSVFHHGNRGLACQQILRDHSVFLETVEELDRRAPQLYRGEAPAKVHADLRTALLPNHRWLDDQAPERISPAERITDWAALTLFVLLLLAVAAAPGLLLAGLGVARDHLVAMALASVVATAAALLFWVRHLEVRDSSHDRPRQDERMLREMIRREDWITQNHMGSIVLIKPGVLRTVIVRAGHRGLHLALRALRASRAGYLGSMRTVHFAHWAFLNNHSRLLFFSNFDHSWDSYLDDFIEKAHGGLTLAWGCGVGFPTTRYLVGEGAEHGRQFKAWALASRTVSRFWYSAYPDLTVDQIERNHRIANGLRNKSLDDSAAEAWMLDL</sequence>
<keyword evidence="1" id="KW-0812">Transmembrane</keyword>
<accession>A0A7W9BCA1</accession>
<feature type="transmembrane region" description="Helical" evidence="1">
    <location>
        <begin position="188"/>
        <end position="208"/>
    </location>
</feature>